<evidence type="ECO:0000313" key="1">
    <source>
        <dbReference type="EMBL" id="JAD94047.1"/>
    </source>
</evidence>
<reference evidence="1" key="1">
    <citation type="submission" date="2014-09" db="EMBL/GenBank/DDBJ databases">
        <authorList>
            <person name="Magalhaes I.L.F."/>
            <person name="Oliveira U."/>
            <person name="Santos F.R."/>
            <person name="Vidigal T.H.D.A."/>
            <person name="Brescovit A.D."/>
            <person name="Santos A.J."/>
        </authorList>
    </citation>
    <scope>NUCLEOTIDE SEQUENCE</scope>
    <source>
        <tissue evidence="1">Shoot tissue taken approximately 20 cm above the soil surface</tissue>
    </source>
</reference>
<sequence>MSISFTTPLSLLSPQLSALPVNSRRRQGRGNRAASPAASGASGWRAELLGMACMAADLGCEPLGWRAWRRIWAVKRPSLLSCIGCSTPGMLPICSAASPWAMAGHHQLTHQPGHDAPASVAGGECVGVTRRAGGRMGPCDGGAERNAVVCDSARTA</sequence>
<protein>
    <submittedName>
        <fullName evidence="1">Uncharacterized protein</fullName>
    </submittedName>
</protein>
<dbReference type="AlphaFoldDB" id="A0A0A9EDE3"/>
<dbReference type="EMBL" id="GBRH01203848">
    <property type="protein sequence ID" value="JAD94047.1"/>
    <property type="molecule type" value="Transcribed_RNA"/>
</dbReference>
<organism evidence="1">
    <name type="scientific">Arundo donax</name>
    <name type="common">Giant reed</name>
    <name type="synonym">Donax arundinaceus</name>
    <dbReference type="NCBI Taxonomy" id="35708"/>
    <lineage>
        <taxon>Eukaryota</taxon>
        <taxon>Viridiplantae</taxon>
        <taxon>Streptophyta</taxon>
        <taxon>Embryophyta</taxon>
        <taxon>Tracheophyta</taxon>
        <taxon>Spermatophyta</taxon>
        <taxon>Magnoliopsida</taxon>
        <taxon>Liliopsida</taxon>
        <taxon>Poales</taxon>
        <taxon>Poaceae</taxon>
        <taxon>PACMAD clade</taxon>
        <taxon>Arundinoideae</taxon>
        <taxon>Arundineae</taxon>
        <taxon>Arundo</taxon>
    </lineage>
</organism>
<proteinExistence type="predicted"/>
<reference evidence="1" key="2">
    <citation type="journal article" date="2015" name="Data Brief">
        <title>Shoot transcriptome of the giant reed, Arundo donax.</title>
        <authorList>
            <person name="Barrero R.A."/>
            <person name="Guerrero F.D."/>
            <person name="Moolhuijzen P."/>
            <person name="Goolsby J.A."/>
            <person name="Tidwell J."/>
            <person name="Bellgard S.E."/>
            <person name="Bellgard M.I."/>
        </authorList>
    </citation>
    <scope>NUCLEOTIDE SEQUENCE</scope>
    <source>
        <tissue evidence="1">Shoot tissue taken approximately 20 cm above the soil surface</tissue>
    </source>
</reference>
<accession>A0A0A9EDE3</accession>
<name>A0A0A9EDE3_ARUDO</name>